<sequence>MDTTTRRVFQERIDQLESLVRSLLGKQEEKLVAPLPGSVAFSMATNIAADADPLTYEVGRMNLENHEFSYVESDHWKAILDEIGDLKEMVQQQPEDSLKCDLVLPGNDLFLLQTYPDTKMDVIAAIPPRIVVDSMISKYFKWADMPVSLVIHRKVFFKQYEAFWEDPLSTPTIWLTILYGMMYTVAYCTLFINGGSGSLDETTAAEYHSLVMISREKMIQCLRLGNYLKGAPHTIEALLAFLQTEYVQGEDTQQGCWQLTGVIIRVALKMGYHRDGSQFREMSVYEAEMRRRTWYILAQFDTASASQVGLPRIIKETQCDTAEPRNLLDDDFDDTSTVLPPARPQNEHTLAQFLVYKSRVISVYGMICDFTTSSKQRDYAEAIRLDALLNTAYTQKPPILELKFMQRSVLDGAELITRRLYMAMSYHHAQITLHRKFMILAKVNSKYTLSCTTCLNAALTILRLQAELFEQCQPGRMLHADRWKILSLTQSEFLLATTVLCFNLYDDVKKRLFGGDVARKSVEALEGSRRVWEQQGFSKEAQTAVKAIDVVLGKLHSSLEKNNAGKPQLSGAHASSASSFSADMGSGDGQSVDLLSYKDCSDTEVSYKMPQDSDSMAFGDFFEMDQEWEGWLQL</sequence>
<evidence type="ECO:0000256" key="2">
    <source>
        <dbReference type="ARBA" id="ARBA00023242"/>
    </source>
</evidence>
<evidence type="ECO:0000256" key="1">
    <source>
        <dbReference type="ARBA" id="ARBA00004123"/>
    </source>
</evidence>
<comment type="subcellular location">
    <subcellularLocation>
        <location evidence="1">Nucleus</location>
    </subcellularLocation>
</comment>
<dbReference type="InterPro" id="IPR050613">
    <property type="entry name" value="Sec_Metabolite_Reg"/>
</dbReference>
<dbReference type="GeneID" id="67013212"/>
<comment type="caution">
    <text evidence="4">The sequence shown here is derived from an EMBL/GenBank/DDBJ whole genome shotgun (WGS) entry which is preliminary data.</text>
</comment>
<dbReference type="EMBL" id="CAJRGZ010000015">
    <property type="protein sequence ID" value="CAG5146173.1"/>
    <property type="molecule type" value="Genomic_DNA"/>
</dbReference>
<dbReference type="InterPro" id="IPR007219">
    <property type="entry name" value="XnlR_reg_dom"/>
</dbReference>
<dbReference type="SMART" id="SM00906">
    <property type="entry name" value="Fungal_trans"/>
    <property type="match status" value="1"/>
</dbReference>
<keyword evidence="2" id="KW-0539">Nucleus</keyword>
<dbReference type="Proteomes" id="UP000676310">
    <property type="component" value="Unassembled WGS sequence"/>
</dbReference>
<evidence type="ECO:0000259" key="3">
    <source>
        <dbReference type="SMART" id="SM00906"/>
    </source>
</evidence>
<dbReference type="GO" id="GO:0008270">
    <property type="term" value="F:zinc ion binding"/>
    <property type="evidence" value="ECO:0007669"/>
    <property type="project" value="InterPro"/>
</dbReference>
<protein>
    <recommendedName>
        <fullName evidence="3">Xylanolytic transcriptional activator regulatory domain-containing protein</fullName>
    </recommendedName>
</protein>
<proteinExistence type="predicted"/>
<dbReference type="AlphaFoldDB" id="A0A8J2N2H1"/>
<dbReference type="GO" id="GO:0006351">
    <property type="term" value="P:DNA-templated transcription"/>
    <property type="evidence" value="ECO:0007669"/>
    <property type="project" value="InterPro"/>
</dbReference>
<gene>
    <name evidence="4" type="ORF">ALTATR162_LOCUS1834</name>
</gene>
<dbReference type="PANTHER" id="PTHR31001">
    <property type="entry name" value="UNCHARACTERIZED TRANSCRIPTIONAL REGULATORY PROTEIN"/>
    <property type="match status" value="1"/>
</dbReference>
<feature type="domain" description="Xylanolytic transcriptional activator regulatory" evidence="3">
    <location>
        <begin position="256"/>
        <end position="330"/>
    </location>
</feature>
<dbReference type="Pfam" id="PF04082">
    <property type="entry name" value="Fungal_trans"/>
    <property type="match status" value="1"/>
</dbReference>
<dbReference type="GO" id="GO:0003677">
    <property type="term" value="F:DNA binding"/>
    <property type="evidence" value="ECO:0007669"/>
    <property type="project" value="InterPro"/>
</dbReference>
<reference evidence="4" key="1">
    <citation type="submission" date="2021-05" db="EMBL/GenBank/DDBJ databases">
        <authorList>
            <person name="Stam R."/>
        </authorList>
    </citation>
    <scope>NUCLEOTIDE SEQUENCE</scope>
    <source>
        <strain evidence="4">CS162</strain>
    </source>
</reference>
<dbReference type="OrthoDB" id="4934715at2759"/>
<dbReference type="PANTHER" id="PTHR31001:SF74">
    <property type="entry name" value="ZN(II)2CYS6 TRANSCRIPTION FACTOR (EUROFUNG)"/>
    <property type="match status" value="1"/>
</dbReference>
<keyword evidence="5" id="KW-1185">Reference proteome</keyword>
<dbReference type="RefSeq" id="XP_043165369.1">
    <property type="nucleotide sequence ID" value="XM_043309434.1"/>
</dbReference>
<accession>A0A8J2N2H1</accession>
<evidence type="ECO:0000313" key="4">
    <source>
        <dbReference type="EMBL" id="CAG5146173.1"/>
    </source>
</evidence>
<evidence type="ECO:0000313" key="5">
    <source>
        <dbReference type="Proteomes" id="UP000676310"/>
    </source>
</evidence>
<dbReference type="GO" id="GO:0005634">
    <property type="term" value="C:nucleus"/>
    <property type="evidence" value="ECO:0007669"/>
    <property type="project" value="UniProtKB-SubCell"/>
</dbReference>
<name>A0A8J2N2H1_9PLEO</name>
<organism evidence="4 5">
    <name type="scientific">Alternaria atra</name>
    <dbReference type="NCBI Taxonomy" id="119953"/>
    <lineage>
        <taxon>Eukaryota</taxon>
        <taxon>Fungi</taxon>
        <taxon>Dikarya</taxon>
        <taxon>Ascomycota</taxon>
        <taxon>Pezizomycotina</taxon>
        <taxon>Dothideomycetes</taxon>
        <taxon>Pleosporomycetidae</taxon>
        <taxon>Pleosporales</taxon>
        <taxon>Pleosporineae</taxon>
        <taxon>Pleosporaceae</taxon>
        <taxon>Alternaria</taxon>
        <taxon>Alternaria sect. Ulocladioides</taxon>
    </lineage>
</organism>
<dbReference type="CDD" id="cd12148">
    <property type="entry name" value="fungal_TF_MHR"/>
    <property type="match status" value="1"/>
</dbReference>